<dbReference type="PANTHER" id="PTHR28532:SF1">
    <property type="entry name" value="ORAL CANCER OVEREXPRESSED 1"/>
    <property type="match status" value="1"/>
</dbReference>
<dbReference type="SUPFAM" id="SSF54928">
    <property type="entry name" value="RNA-binding domain, RBD"/>
    <property type="match status" value="1"/>
</dbReference>
<dbReference type="EMBL" id="CP046234">
    <property type="protein sequence ID" value="WFD45638.1"/>
    <property type="molecule type" value="Genomic_DNA"/>
</dbReference>
<dbReference type="Proteomes" id="UP000818624">
    <property type="component" value="Chromosome 1"/>
</dbReference>
<feature type="region of interest" description="Disordered" evidence="2">
    <location>
        <begin position="511"/>
        <end position="545"/>
    </location>
</feature>
<evidence type="ECO:0000259" key="3">
    <source>
        <dbReference type="PROSITE" id="PS50102"/>
    </source>
</evidence>
<evidence type="ECO:0000256" key="2">
    <source>
        <dbReference type="SAM" id="MobiDB-lite"/>
    </source>
</evidence>
<feature type="region of interest" description="Disordered" evidence="2">
    <location>
        <begin position="779"/>
        <end position="799"/>
    </location>
</feature>
<proteinExistence type="predicted"/>
<keyword evidence="5" id="KW-1185">Reference proteome</keyword>
<feature type="compositionally biased region" description="Polar residues" evidence="2">
    <location>
        <begin position="94"/>
        <end position="106"/>
    </location>
</feature>
<evidence type="ECO:0000313" key="4">
    <source>
        <dbReference type="EMBL" id="WFD45638.1"/>
    </source>
</evidence>
<feature type="region of interest" description="Disordered" evidence="2">
    <location>
        <begin position="296"/>
        <end position="332"/>
    </location>
</feature>
<evidence type="ECO:0000313" key="5">
    <source>
        <dbReference type="Proteomes" id="UP000818624"/>
    </source>
</evidence>
<feature type="compositionally biased region" description="Polar residues" evidence="2">
    <location>
        <begin position="118"/>
        <end position="141"/>
    </location>
</feature>
<feature type="compositionally biased region" description="Polar residues" evidence="2">
    <location>
        <begin position="602"/>
        <end position="615"/>
    </location>
</feature>
<feature type="compositionally biased region" description="Basic and acidic residues" evidence="2">
    <location>
        <begin position="631"/>
        <end position="640"/>
    </location>
</feature>
<accession>A0ABY8EIR5</accession>
<dbReference type="InterPro" id="IPR052436">
    <property type="entry name" value="LTO1_adapter"/>
</dbReference>
<name>A0ABY8EIR5_MALFU</name>
<protein>
    <recommendedName>
        <fullName evidence="3">RRM domain-containing protein</fullName>
    </recommendedName>
</protein>
<dbReference type="InterPro" id="IPR012677">
    <property type="entry name" value="Nucleotide-bd_a/b_plait_sf"/>
</dbReference>
<dbReference type="InterPro" id="IPR035979">
    <property type="entry name" value="RBD_domain_sf"/>
</dbReference>
<dbReference type="PROSITE" id="PS50102">
    <property type="entry name" value="RRM"/>
    <property type="match status" value="1"/>
</dbReference>
<reference evidence="4 5" key="1">
    <citation type="journal article" date="2020" name="Elife">
        <title>Loss of centromere function drives karyotype evolution in closely related Malassezia species.</title>
        <authorList>
            <person name="Sankaranarayanan S.R."/>
            <person name="Ianiri G."/>
            <person name="Coelho M.A."/>
            <person name="Reza M.H."/>
            <person name="Thimmappa B.C."/>
            <person name="Ganguly P."/>
            <person name="Vadnala R.N."/>
            <person name="Sun S."/>
            <person name="Siddharthan R."/>
            <person name="Tellgren-Roth C."/>
            <person name="Dawson T.L."/>
            <person name="Heitman J."/>
            <person name="Sanyal K."/>
        </authorList>
    </citation>
    <scope>NUCLEOTIDE SEQUENCE [LARGE SCALE GENOMIC DNA]</scope>
    <source>
        <strain evidence="4">CBS14141</strain>
    </source>
</reference>
<feature type="domain" description="RRM" evidence="3">
    <location>
        <begin position="264"/>
        <end position="375"/>
    </location>
</feature>
<sequence>MGSRTWTGYGPEDIDDFNGLGQGHADPTDTVLGGTPHLSDAGPRLSVGHPPPKSVSLDAPKSSSKTWVPMPPAPRHYTYPLPQAERELLWMQSNPNSRDASHTPSHASADAQPMRSPFDTSLGSTAGQDRSFGSASQTMTSMDRDTPSPRLAWERGWPNVPPTMPAMQAPDLPNVTPMVPSAQPIRLSSSAVGPMYVSNDLRWPEAAPVAAGGTVPSGPMRIHPSMLEGANVPMLGTWNNRMSLPRGRADTVSPHHDRHNQEISTLFIAGFPDDITEREFANIFLFSKGFEASMLKYPTPQHPKSGDDTHEKGHHGDHHDKDAQGPESTGSRNKQIIGFAKFYTREEAFEAREVLNGFRIDPERGCILKAELAKKNLHTKRSAPCVINKHQATNAHGVAARGLVQEPPLSATDPHTAYAMAMMNAGIPPAQAKHFPTPLNMTTLADNSRDAMSPALPQSAPPRMDTVLPNLGAWTMPPNSFDMSPLSTTERSSYIGSPPSTRGSAVLDAARAPNKGVPPGYDTLPKRPDVNVRQASIGETRRPSADARVAFRDAGACDPLASFDPAASLGRLQLGRDSPVSDRSEARDRGGLPIPLPRSDTSDAGLNSLLNSFPQRRSPVSIYTPSTQSEGRSRDAHEPEPSYFDTPAADQGTRGQPGAMQAQDALGASSSFDAPPELNAAIDLDVEAMTGLEQTAYASGYAQGVEQGERFGHGEGRLLGREKGFELWEELGYYLGTIRVWRHILEHEQSGGSRKTQKQLQHLANLESLIQQMPMHNDSSVLHDDQAPISNDDDDDSHPGLQRLLERIRARYKLASSSLGMPRYTQLPFTEAPESAPSGPESNGPAESAKPHYSRVGGQLVDVTQLKY</sequence>
<dbReference type="Gene3D" id="3.30.70.330">
    <property type="match status" value="1"/>
</dbReference>
<keyword evidence="1" id="KW-0694">RNA-binding</keyword>
<feature type="compositionally biased region" description="Basic and acidic residues" evidence="2">
    <location>
        <begin position="579"/>
        <end position="590"/>
    </location>
</feature>
<dbReference type="InterPro" id="IPR000504">
    <property type="entry name" value="RRM_dom"/>
</dbReference>
<feature type="region of interest" description="Disordered" evidence="2">
    <location>
        <begin position="1"/>
        <end position="73"/>
    </location>
</feature>
<gene>
    <name evidence="4" type="ORF">GLX27_000260</name>
</gene>
<evidence type="ECO:0000256" key="1">
    <source>
        <dbReference type="PROSITE-ProRule" id="PRU00176"/>
    </source>
</evidence>
<feature type="region of interest" description="Disordered" evidence="2">
    <location>
        <begin position="574"/>
        <end position="673"/>
    </location>
</feature>
<feature type="compositionally biased region" description="Polar residues" evidence="2">
    <location>
        <begin position="621"/>
        <end position="630"/>
    </location>
</feature>
<dbReference type="PANTHER" id="PTHR28532">
    <property type="entry name" value="GEO13458P1"/>
    <property type="match status" value="1"/>
</dbReference>
<organism evidence="4 5">
    <name type="scientific">Malassezia furfur</name>
    <name type="common">Pityriasis versicolor infection agent</name>
    <name type="synonym">Pityrosporum furfur</name>
    <dbReference type="NCBI Taxonomy" id="55194"/>
    <lineage>
        <taxon>Eukaryota</taxon>
        <taxon>Fungi</taxon>
        <taxon>Dikarya</taxon>
        <taxon>Basidiomycota</taxon>
        <taxon>Ustilaginomycotina</taxon>
        <taxon>Malasseziomycetes</taxon>
        <taxon>Malasseziales</taxon>
        <taxon>Malasseziaceae</taxon>
        <taxon>Malassezia</taxon>
    </lineage>
</organism>
<feature type="region of interest" description="Disordered" evidence="2">
    <location>
        <begin position="829"/>
        <end position="868"/>
    </location>
</feature>
<feature type="region of interest" description="Disordered" evidence="2">
    <location>
        <begin position="94"/>
        <end position="155"/>
    </location>
</feature>